<dbReference type="EMBL" id="CP121208">
    <property type="protein sequence ID" value="WFM83072.1"/>
    <property type="molecule type" value="Genomic_DNA"/>
</dbReference>
<evidence type="ECO:0000313" key="2">
    <source>
        <dbReference type="Proteomes" id="UP001215216"/>
    </source>
</evidence>
<keyword evidence="2" id="KW-1185">Reference proteome</keyword>
<sequence length="172" mass="19321">MDFDRLLRDIAGRIDSERLEGQMRECEEIREAEVGSVSLLDLIIGARDDIELMVGGTLLKGMPVDVGVDWVELRGQMARYLIPAWSIRSLDRGWRAGGIRPRLEMRLPAKLRRSCGVRVRVVGDGVDTTGELADVGTDWVSVLRDSVSWENENRRRSVVAIQALSYIEIPAM</sequence>
<evidence type="ECO:0000313" key="1">
    <source>
        <dbReference type="EMBL" id="WFM83072.1"/>
    </source>
</evidence>
<name>A0ABY8FXV6_9ACTO</name>
<dbReference type="Proteomes" id="UP001215216">
    <property type="component" value="Chromosome"/>
</dbReference>
<protein>
    <submittedName>
        <fullName evidence="1">Uncharacterized protein</fullName>
    </submittedName>
</protein>
<proteinExistence type="predicted"/>
<gene>
    <name evidence="1" type="ORF">P7079_06655</name>
</gene>
<dbReference type="RefSeq" id="WP_278012498.1">
    <property type="nucleotide sequence ID" value="NZ_CP121208.1"/>
</dbReference>
<organism evidence="1 2">
    <name type="scientific">Arcanobacterium canis</name>
    <dbReference type="NCBI Taxonomy" id="999183"/>
    <lineage>
        <taxon>Bacteria</taxon>
        <taxon>Bacillati</taxon>
        <taxon>Actinomycetota</taxon>
        <taxon>Actinomycetes</taxon>
        <taxon>Actinomycetales</taxon>
        <taxon>Actinomycetaceae</taxon>
        <taxon>Arcanobacterium</taxon>
    </lineage>
</organism>
<reference evidence="1 2" key="1">
    <citation type="submission" date="2023-03" db="EMBL/GenBank/DDBJ databases">
        <title>Complete genome of Arcanobacterium canis strain DSM 25104 isolated in 2010 from a canine otitis externa in Germany.</title>
        <authorList>
            <person name="Borowiak M."/>
            <person name="Kreitlow A."/>
            <person name="Malorny B."/>
            <person name="Laemmler C."/>
            <person name="Prenger-Berninghoff E."/>
            <person name="Ploetz M."/>
            <person name="Abdulmawjood A."/>
        </authorList>
    </citation>
    <scope>NUCLEOTIDE SEQUENCE [LARGE SCALE GENOMIC DNA]</scope>
    <source>
        <strain evidence="1 2">DSM 25104</strain>
    </source>
</reference>
<accession>A0ABY8FXV6</accession>